<proteinExistence type="predicted"/>
<dbReference type="EMBL" id="CADCUW010000001">
    <property type="protein sequence ID" value="CAA9381824.1"/>
    <property type="molecule type" value="Genomic_DNA"/>
</dbReference>
<organism evidence="1">
    <name type="scientific">uncultured Rubrobacteraceae bacterium</name>
    <dbReference type="NCBI Taxonomy" id="349277"/>
    <lineage>
        <taxon>Bacteria</taxon>
        <taxon>Bacillati</taxon>
        <taxon>Actinomycetota</taxon>
        <taxon>Rubrobacteria</taxon>
        <taxon>Rubrobacterales</taxon>
        <taxon>Rubrobacteraceae</taxon>
        <taxon>environmental samples</taxon>
    </lineage>
</organism>
<protein>
    <recommendedName>
        <fullName evidence="2">DUF1499 domain-containing protein</fullName>
    </recommendedName>
</protein>
<evidence type="ECO:0000313" key="1">
    <source>
        <dbReference type="EMBL" id="CAA9381824.1"/>
    </source>
</evidence>
<sequence>MNEIDRPTPNSARAVRAYPVAPAPLLAAIGRAVEKLPRWTLKASEAGELRAIRTTRLLRFKDDVTARVSPALEGARVELTSASRLGKGDLGQNPRNLEELLRGLDREIGPSGPSYWA</sequence>
<name>A0A6J4NG56_9ACTN</name>
<evidence type="ECO:0008006" key="2">
    <source>
        <dbReference type="Google" id="ProtNLM"/>
    </source>
</evidence>
<accession>A0A6J4NG56</accession>
<reference evidence="1" key="1">
    <citation type="submission" date="2020-02" db="EMBL/GenBank/DDBJ databases">
        <authorList>
            <person name="Meier V. D."/>
        </authorList>
    </citation>
    <scope>NUCLEOTIDE SEQUENCE</scope>
    <source>
        <strain evidence="1">AVDCRST_MAG01</strain>
    </source>
</reference>
<gene>
    <name evidence="1" type="ORF">AVDCRST_MAG01-01-11</name>
</gene>
<dbReference type="InterPro" id="IPR010865">
    <property type="entry name" value="DUF1499"/>
</dbReference>
<dbReference type="Pfam" id="PF07386">
    <property type="entry name" value="DUF1499"/>
    <property type="match status" value="1"/>
</dbReference>
<dbReference type="AlphaFoldDB" id="A0A6J4NG56"/>